<gene>
    <name evidence="1" type="ORF">VFH_I379560</name>
</gene>
<evidence type="ECO:0000313" key="2">
    <source>
        <dbReference type="Proteomes" id="UP001157006"/>
    </source>
</evidence>
<reference evidence="1 2" key="1">
    <citation type="submission" date="2023-01" db="EMBL/GenBank/DDBJ databases">
        <authorList>
            <person name="Kreplak J."/>
        </authorList>
    </citation>
    <scope>NUCLEOTIDE SEQUENCE [LARGE SCALE GENOMIC DNA]</scope>
</reference>
<keyword evidence="2" id="KW-1185">Reference proteome</keyword>
<name>A0AAV0YUS6_VICFA</name>
<protein>
    <submittedName>
        <fullName evidence="1">Uncharacterized protein</fullName>
    </submittedName>
</protein>
<evidence type="ECO:0000313" key="1">
    <source>
        <dbReference type="EMBL" id="CAI8589129.1"/>
    </source>
</evidence>
<sequence>MLASINFWCRCFVHQLCDFVRCLHQPLLSDFKASKTSSASWFQTFDLTSTTSVMRTQVWNYFMDACLLDLDSSKVYGLSLVLKRSKYSAGTNSGVDMELVHGQLFVSCLGIALWTSFARLF</sequence>
<dbReference type="AlphaFoldDB" id="A0AAV0YUS6"/>
<dbReference type="EMBL" id="OX451736">
    <property type="protein sequence ID" value="CAI8589129.1"/>
    <property type="molecule type" value="Genomic_DNA"/>
</dbReference>
<accession>A0AAV0YUS6</accession>
<dbReference type="Proteomes" id="UP001157006">
    <property type="component" value="Chromosome 1L"/>
</dbReference>
<proteinExistence type="predicted"/>
<organism evidence="1 2">
    <name type="scientific">Vicia faba</name>
    <name type="common">Broad bean</name>
    <name type="synonym">Faba vulgaris</name>
    <dbReference type="NCBI Taxonomy" id="3906"/>
    <lineage>
        <taxon>Eukaryota</taxon>
        <taxon>Viridiplantae</taxon>
        <taxon>Streptophyta</taxon>
        <taxon>Embryophyta</taxon>
        <taxon>Tracheophyta</taxon>
        <taxon>Spermatophyta</taxon>
        <taxon>Magnoliopsida</taxon>
        <taxon>eudicotyledons</taxon>
        <taxon>Gunneridae</taxon>
        <taxon>Pentapetalae</taxon>
        <taxon>rosids</taxon>
        <taxon>fabids</taxon>
        <taxon>Fabales</taxon>
        <taxon>Fabaceae</taxon>
        <taxon>Papilionoideae</taxon>
        <taxon>50 kb inversion clade</taxon>
        <taxon>NPAAA clade</taxon>
        <taxon>Hologalegina</taxon>
        <taxon>IRL clade</taxon>
        <taxon>Fabeae</taxon>
        <taxon>Vicia</taxon>
    </lineage>
</organism>